<dbReference type="RefSeq" id="WP_314206627.1">
    <property type="nucleotide sequence ID" value="NZ_JAVTLL010000033.1"/>
</dbReference>
<feature type="chain" id="PRO_5047297919" description="Secreted protein" evidence="1">
    <location>
        <begin position="32"/>
        <end position="144"/>
    </location>
</feature>
<evidence type="ECO:0000313" key="2">
    <source>
        <dbReference type="EMBL" id="MDT7846261.1"/>
    </source>
</evidence>
<keyword evidence="1" id="KW-0732">Signal</keyword>
<sequence>MKTRARALGRITGIGAAAAVLVIGTATAASAGENSGTSVASNADGWVYFVADGDNFYIKDTQCDGGTVWGQVSYYKSGYGWNFRTIHNTSGCNTTDKKHPWSDIPEGAYVYVLACGSVEDNYSNSGAGYFSTGHDCGETKDGVA</sequence>
<comment type="caution">
    <text evidence="2">The sequence shown here is derived from an EMBL/GenBank/DDBJ whole genome shotgun (WGS) entry which is preliminary data.</text>
</comment>
<evidence type="ECO:0000256" key="1">
    <source>
        <dbReference type="SAM" id="SignalP"/>
    </source>
</evidence>
<dbReference type="Proteomes" id="UP001257948">
    <property type="component" value="Unassembled WGS sequence"/>
</dbReference>
<keyword evidence="3" id="KW-1185">Reference proteome</keyword>
<feature type="signal peptide" evidence="1">
    <location>
        <begin position="1"/>
        <end position="31"/>
    </location>
</feature>
<evidence type="ECO:0008006" key="4">
    <source>
        <dbReference type="Google" id="ProtNLM"/>
    </source>
</evidence>
<gene>
    <name evidence="2" type="ORF">RQC66_36655</name>
</gene>
<protein>
    <recommendedName>
        <fullName evidence="4">Secreted protein</fullName>
    </recommendedName>
</protein>
<accession>A0ABU3M431</accession>
<proteinExistence type="predicted"/>
<evidence type="ECO:0000313" key="3">
    <source>
        <dbReference type="Proteomes" id="UP001257948"/>
    </source>
</evidence>
<reference evidence="3" key="1">
    <citation type="submission" date="2023-07" db="EMBL/GenBank/DDBJ databases">
        <title>Draft genome sequence of the endophytic actinobacterium Streptomyces justiciae WPN32, a potential antibiotic producer.</title>
        <authorList>
            <person name="Yasawong M."/>
            <person name="Pana W."/>
            <person name="Ganta P."/>
            <person name="Santapan N."/>
            <person name="Songngamsuk T."/>
            <person name="Phatcharaharikarn M."/>
            <person name="Kerdtoob S."/>
            <person name="Nantapong N."/>
        </authorList>
    </citation>
    <scope>NUCLEOTIDE SEQUENCE [LARGE SCALE GENOMIC DNA]</scope>
    <source>
        <strain evidence="3">WPN32</strain>
    </source>
</reference>
<dbReference type="EMBL" id="JAVTLL010000033">
    <property type="protein sequence ID" value="MDT7846261.1"/>
    <property type="molecule type" value="Genomic_DNA"/>
</dbReference>
<name>A0ABU3M431_9ACTN</name>
<organism evidence="2 3">
    <name type="scientific">Streptomyces justiciae</name>
    <dbReference type="NCBI Taxonomy" id="2780140"/>
    <lineage>
        <taxon>Bacteria</taxon>
        <taxon>Bacillati</taxon>
        <taxon>Actinomycetota</taxon>
        <taxon>Actinomycetes</taxon>
        <taxon>Kitasatosporales</taxon>
        <taxon>Streptomycetaceae</taxon>
        <taxon>Streptomyces</taxon>
    </lineage>
</organism>